<sequence length="79" mass="9007">MNNPKGIISHKFVEAEQRCKDFPAELEKVSRELGVHFLDANTLIKVSEIDGIHLDGDQYSILVQKVADYLQKIKVLSWP</sequence>
<accession>A0ABV4P6W8</accession>
<reference evidence="1 2" key="1">
    <citation type="submission" date="2024-08" db="EMBL/GenBank/DDBJ databases">
        <authorList>
            <person name="Ishaq N."/>
        </authorList>
    </citation>
    <scope>NUCLEOTIDE SEQUENCE [LARGE SCALE GENOMIC DNA]</scope>
    <source>
        <strain evidence="1 2">DSM 18651</strain>
    </source>
</reference>
<dbReference type="RefSeq" id="WP_371841582.1">
    <property type="nucleotide sequence ID" value="NZ_JBGMEK010000135.1"/>
</dbReference>
<dbReference type="EMBL" id="JBGMEK010000135">
    <property type="protein sequence ID" value="MFA0813767.1"/>
    <property type="molecule type" value="Genomic_DNA"/>
</dbReference>
<comment type="caution">
    <text evidence="1">The sequence shown here is derived from an EMBL/GenBank/DDBJ whole genome shotgun (WGS) entry which is preliminary data.</text>
</comment>
<evidence type="ECO:0000313" key="2">
    <source>
        <dbReference type="Proteomes" id="UP001569428"/>
    </source>
</evidence>
<gene>
    <name evidence="1" type="ORF">ACCI49_23045</name>
</gene>
<name>A0ABV4P6W8_9GAMM</name>
<proteinExistence type="predicted"/>
<dbReference type="InterPro" id="IPR036514">
    <property type="entry name" value="SGNH_hydro_sf"/>
</dbReference>
<dbReference type="Gene3D" id="3.40.50.1110">
    <property type="entry name" value="SGNH hydrolase"/>
    <property type="match status" value="1"/>
</dbReference>
<dbReference type="SUPFAM" id="SSF52266">
    <property type="entry name" value="SGNH hydrolase"/>
    <property type="match status" value="1"/>
</dbReference>
<protein>
    <submittedName>
        <fullName evidence="1">Uncharacterized protein</fullName>
    </submittedName>
</protein>
<dbReference type="Proteomes" id="UP001569428">
    <property type="component" value="Unassembled WGS sequence"/>
</dbReference>
<evidence type="ECO:0000313" key="1">
    <source>
        <dbReference type="EMBL" id="MFA0813767.1"/>
    </source>
</evidence>
<keyword evidence="2" id="KW-1185">Reference proteome</keyword>
<organism evidence="1 2">
    <name type="scientific">Microbulbifer epialgicus</name>
    <dbReference type="NCBI Taxonomy" id="393907"/>
    <lineage>
        <taxon>Bacteria</taxon>
        <taxon>Pseudomonadati</taxon>
        <taxon>Pseudomonadota</taxon>
        <taxon>Gammaproteobacteria</taxon>
        <taxon>Cellvibrionales</taxon>
        <taxon>Microbulbiferaceae</taxon>
        <taxon>Microbulbifer</taxon>
    </lineage>
</organism>